<name>A0ABT6S9M9_9ACTN</name>
<dbReference type="InterPro" id="IPR045851">
    <property type="entry name" value="AMP-bd_C_sf"/>
</dbReference>
<dbReference type="Gene3D" id="3.40.50.12780">
    <property type="entry name" value="N-terminal domain of ligase-like"/>
    <property type="match status" value="1"/>
</dbReference>
<evidence type="ECO:0000256" key="1">
    <source>
        <dbReference type="ARBA" id="ARBA00006432"/>
    </source>
</evidence>
<dbReference type="InterPro" id="IPR042099">
    <property type="entry name" value="ANL_N_sf"/>
</dbReference>
<evidence type="ECO:0000313" key="5">
    <source>
        <dbReference type="Proteomes" id="UP001223978"/>
    </source>
</evidence>
<keyword evidence="5" id="KW-1185">Reference proteome</keyword>
<dbReference type="NCBIfam" id="NF005702">
    <property type="entry name" value="PRK07514.1"/>
    <property type="match status" value="1"/>
</dbReference>
<comment type="caution">
    <text evidence="4">The sequence shown here is derived from an EMBL/GenBank/DDBJ whole genome shotgun (WGS) entry which is preliminary data.</text>
</comment>
<sequence>MAPPFRTIHRSFAAQAEQQPDKALFELPDGREITYRETARTVRRIAARLVADGVTPGDRVAAQVDKSPEAIALYLATLQIGGVFLPLNTAYTGAEMEYFIGDAGPRVLVCSPGRQADHAHRAGADLVVETLGTKGDGTLLDGDGQYDQVVDSAADDPAAILYTSGTTGRSKGAVLTHGNLASNCQALLDSWQFTAEDRLVHALPIFHVHGLFVAANMTLAAGASMYFLPKFDVDTVVDLLPRATVLMGVPTFYTRLLQHDRLTPQSCAATRLFVSGSAPLLASDHQAFEARTGHAILERYGMTETGMNTTNPYEGGPRKPGTVGKPLPGTEIRVVDEKTGAALPDGEVGSIEVRGPNVFAGYWQMPEKTAAEFREDGFFITGDLGRIDEDGYLCIVGRGKDLVISGGYNVYPKEIEELLDAHPAVLESAVIGVPHPDFGETVVAVVVPAPGQEPREAELLDFIAGDLARFKHPRAVRVVEALPRNVMGKVQKAELRKQYAELFVNSDA</sequence>
<accession>A0ABT6S9M9</accession>
<dbReference type="RefSeq" id="WP_282542693.1">
    <property type="nucleotide sequence ID" value="NZ_JASCIQ010000011.1"/>
</dbReference>
<dbReference type="PANTHER" id="PTHR43201">
    <property type="entry name" value="ACYL-COA SYNTHETASE"/>
    <property type="match status" value="1"/>
</dbReference>
<dbReference type="Gene3D" id="3.30.300.30">
    <property type="match status" value="1"/>
</dbReference>
<protein>
    <submittedName>
        <fullName evidence="4">Malonyl-CoA synthase</fullName>
    </submittedName>
</protein>
<dbReference type="Pfam" id="PF00501">
    <property type="entry name" value="AMP-binding"/>
    <property type="match status" value="1"/>
</dbReference>
<dbReference type="EMBL" id="JASCIQ010000011">
    <property type="protein sequence ID" value="MDI3404760.1"/>
    <property type="molecule type" value="Genomic_DNA"/>
</dbReference>
<dbReference type="SUPFAM" id="SSF56801">
    <property type="entry name" value="Acetyl-CoA synthetase-like"/>
    <property type="match status" value="1"/>
</dbReference>
<dbReference type="CDD" id="cd05941">
    <property type="entry name" value="MCS"/>
    <property type="match status" value="1"/>
</dbReference>
<reference evidence="4 5" key="1">
    <citation type="submission" date="2023-05" db="EMBL/GenBank/DDBJ databases">
        <title>Draft genome sequence of Streptomyces sp. B-S-A6 isolated from a cave soil in Thailand.</title>
        <authorList>
            <person name="Chamroensaksri N."/>
            <person name="Muangham S."/>
        </authorList>
    </citation>
    <scope>NUCLEOTIDE SEQUENCE [LARGE SCALE GENOMIC DNA]</scope>
    <source>
        <strain evidence="4 5">B-S-A6</strain>
    </source>
</reference>
<gene>
    <name evidence="4" type="ORF">QIS96_13140</name>
</gene>
<dbReference type="Pfam" id="PF13193">
    <property type="entry name" value="AMP-binding_C"/>
    <property type="match status" value="1"/>
</dbReference>
<feature type="domain" description="AMP-binding enzyme C-terminal" evidence="3">
    <location>
        <begin position="414"/>
        <end position="489"/>
    </location>
</feature>
<feature type="domain" description="AMP-dependent synthetase/ligase" evidence="2">
    <location>
        <begin position="12"/>
        <end position="363"/>
    </location>
</feature>
<comment type="similarity">
    <text evidence="1">Belongs to the ATP-dependent AMP-binding enzyme family.</text>
</comment>
<dbReference type="InterPro" id="IPR025110">
    <property type="entry name" value="AMP-bd_C"/>
</dbReference>
<dbReference type="InterPro" id="IPR020845">
    <property type="entry name" value="AMP-binding_CS"/>
</dbReference>
<proteinExistence type="inferred from homology"/>
<dbReference type="InterPro" id="IPR000873">
    <property type="entry name" value="AMP-dep_synth/lig_dom"/>
</dbReference>
<dbReference type="PANTHER" id="PTHR43201:SF8">
    <property type="entry name" value="ACYL-COA SYNTHETASE FAMILY MEMBER 3"/>
    <property type="match status" value="1"/>
</dbReference>
<evidence type="ECO:0000259" key="3">
    <source>
        <dbReference type="Pfam" id="PF13193"/>
    </source>
</evidence>
<dbReference type="Proteomes" id="UP001223978">
    <property type="component" value="Unassembled WGS sequence"/>
</dbReference>
<evidence type="ECO:0000313" key="4">
    <source>
        <dbReference type="EMBL" id="MDI3404760.1"/>
    </source>
</evidence>
<evidence type="ECO:0000259" key="2">
    <source>
        <dbReference type="Pfam" id="PF00501"/>
    </source>
</evidence>
<dbReference type="PROSITE" id="PS00455">
    <property type="entry name" value="AMP_BINDING"/>
    <property type="match status" value="1"/>
</dbReference>
<organism evidence="4 5">
    <name type="scientific">Streptomyces cavernicola</name>
    <dbReference type="NCBI Taxonomy" id="3043613"/>
    <lineage>
        <taxon>Bacteria</taxon>
        <taxon>Bacillati</taxon>
        <taxon>Actinomycetota</taxon>
        <taxon>Actinomycetes</taxon>
        <taxon>Kitasatosporales</taxon>
        <taxon>Streptomycetaceae</taxon>
        <taxon>Streptomyces</taxon>
    </lineage>
</organism>